<protein>
    <recommendedName>
        <fullName evidence="4">AMP-binding enzyme C-terminal domain-containing protein</fullName>
    </recommendedName>
</protein>
<dbReference type="AlphaFoldDB" id="A0A1I8NKN8"/>
<dbReference type="EnsemblMetazoa" id="MDOA016707-RA">
    <property type="protein sequence ID" value="MDOA016707-PA"/>
    <property type="gene ID" value="MDOA016707"/>
</dbReference>
<accession>A0A1I8NKN8</accession>
<evidence type="ECO:0000256" key="2">
    <source>
        <dbReference type="ARBA" id="ARBA00006432"/>
    </source>
</evidence>
<dbReference type="GO" id="GO:0046949">
    <property type="term" value="P:fatty-acyl-CoA biosynthetic process"/>
    <property type="evidence" value="ECO:0007669"/>
    <property type="project" value="TreeGrafter"/>
</dbReference>
<dbReference type="GO" id="GO:0004467">
    <property type="term" value="F:long-chain fatty acid-CoA ligase activity"/>
    <property type="evidence" value="ECO:0007669"/>
    <property type="project" value="TreeGrafter"/>
</dbReference>
<comment type="subcellular location">
    <subcellularLocation>
        <location evidence="1">Peroxisome</location>
    </subcellularLocation>
</comment>
<sequence>MCRSNLWASCKRLCPNVQYVLCLPLRRRVASPLILVVGTTILWGNCSPISNWGPVKLVKFWYTYHTLGQVIMVTPRRHLACLTHRGGNLYIEGGNLYIVDRKKDILKYKGFHYWPDEIESTIRELTDVVDSCVVGIFNERYGDVAGALVLKKSGSELSVQQIVEHVRNRLDEPQKQLHNGVYFVEKLPQNVNGKILKREAKELLKSFVEKMSSRLDR</sequence>
<dbReference type="Gene3D" id="3.30.300.30">
    <property type="match status" value="1"/>
</dbReference>
<dbReference type="InterPro" id="IPR025110">
    <property type="entry name" value="AMP-bd_C"/>
</dbReference>
<name>A0A1I8NKN8_MUSDO</name>
<dbReference type="PANTHER" id="PTHR24096:SF353">
    <property type="entry name" value="GH16244P-RELATED"/>
    <property type="match status" value="1"/>
</dbReference>
<reference evidence="5" key="1">
    <citation type="submission" date="2020-05" db="UniProtKB">
        <authorList>
            <consortium name="EnsemblMetazoa"/>
        </authorList>
    </citation>
    <scope>IDENTIFICATION</scope>
    <source>
        <strain evidence="5">Aabys</strain>
    </source>
</reference>
<organism evidence="5">
    <name type="scientific">Musca domestica</name>
    <name type="common">House fly</name>
    <dbReference type="NCBI Taxonomy" id="7370"/>
    <lineage>
        <taxon>Eukaryota</taxon>
        <taxon>Metazoa</taxon>
        <taxon>Ecdysozoa</taxon>
        <taxon>Arthropoda</taxon>
        <taxon>Hexapoda</taxon>
        <taxon>Insecta</taxon>
        <taxon>Pterygota</taxon>
        <taxon>Neoptera</taxon>
        <taxon>Endopterygota</taxon>
        <taxon>Diptera</taxon>
        <taxon>Brachycera</taxon>
        <taxon>Muscomorpha</taxon>
        <taxon>Muscoidea</taxon>
        <taxon>Muscidae</taxon>
        <taxon>Musca</taxon>
    </lineage>
</organism>
<evidence type="ECO:0000256" key="1">
    <source>
        <dbReference type="ARBA" id="ARBA00004275"/>
    </source>
</evidence>
<dbReference type="STRING" id="7370.A0A1I8NKN8"/>
<comment type="similarity">
    <text evidence="2">Belongs to the ATP-dependent AMP-binding enzyme family.</text>
</comment>
<dbReference type="GO" id="GO:0005777">
    <property type="term" value="C:peroxisome"/>
    <property type="evidence" value="ECO:0007669"/>
    <property type="project" value="UniProtKB-SubCell"/>
</dbReference>
<feature type="domain" description="AMP-binding enzyme C-terminal" evidence="4">
    <location>
        <begin position="117"/>
        <end position="194"/>
    </location>
</feature>
<dbReference type="FunFam" id="3.30.300.30:FF:000007">
    <property type="entry name" value="4-coumarate--CoA ligase 2"/>
    <property type="match status" value="1"/>
</dbReference>
<dbReference type="Pfam" id="PF13193">
    <property type="entry name" value="AMP-binding_C"/>
    <property type="match status" value="1"/>
</dbReference>
<proteinExistence type="inferred from homology"/>
<keyword evidence="3" id="KW-0576">Peroxisome</keyword>
<dbReference type="InterPro" id="IPR045851">
    <property type="entry name" value="AMP-bd_C_sf"/>
</dbReference>
<evidence type="ECO:0000259" key="4">
    <source>
        <dbReference type="Pfam" id="PF13193"/>
    </source>
</evidence>
<evidence type="ECO:0000313" key="5">
    <source>
        <dbReference type="EnsemblMetazoa" id="MDOA016707-PA"/>
    </source>
</evidence>
<dbReference type="SUPFAM" id="SSF56801">
    <property type="entry name" value="Acetyl-CoA synthetase-like"/>
    <property type="match status" value="1"/>
</dbReference>
<dbReference type="VEuPathDB" id="VectorBase:MDOA016707"/>
<dbReference type="PANTHER" id="PTHR24096">
    <property type="entry name" value="LONG-CHAIN-FATTY-ACID--COA LIGASE"/>
    <property type="match status" value="1"/>
</dbReference>
<evidence type="ECO:0000256" key="3">
    <source>
        <dbReference type="ARBA" id="ARBA00023140"/>
    </source>
</evidence>
<dbReference type="VEuPathDB" id="VectorBase:MDOMA2_018274"/>